<evidence type="ECO:0000256" key="12">
    <source>
        <dbReference type="PIRSR" id="PIRSR601233-3"/>
    </source>
</evidence>
<dbReference type="AlphaFoldDB" id="A0A831RIX9"/>
<dbReference type="FunFam" id="3.90.1860.10:FF:000001">
    <property type="entry name" value="tRNA-splicing ligase RtcB homolog"/>
    <property type="match status" value="1"/>
</dbReference>
<proteinExistence type="inferred from homology"/>
<dbReference type="EC" id="6.5.1.-" evidence="13"/>
<keyword evidence="7 12" id="KW-0464">Manganese</keyword>
<feature type="binding site" evidence="11">
    <location>
        <begin position="384"/>
        <end position="387"/>
    </location>
    <ligand>
        <name>GMP</name>
        <dbReference type="ChEBI" id="CHEBI:58115"/>
    </ligand>
</feature>
<name>A0A831RIX9_9GAMM</name>
<feature type="binding site" evidence="12">
    <location>
        <position position="214"/>
    </location>
    <ligand>
        <name>Mn(2+)</name>
        <dbReference type="ChEBI" id="CHEBI:29035"/>
        <label>1</label>
    </ligand>
</feature>
<dbReference type="InterPro" id="IPR001233">
    <property type="entry name" value="RtcB"/>
</dbReference>
<evidence type="ECO:0000256" key="13">
    <source>
        <dbReference type="RuleBase" id="RU371113"/>
    </source>
</evidence>
<dbReference type="Gene3D" id="3.90.1860.10">
    <property type="entry name" value="tRNA-splicing ligase RtcB"/>
    <property type="match status" value="1"/>
</dbReference>
<evidence type="ECO:0000256" key="1">
    <source>
        <dbReference type="ARBA" id="ARBA00008071"/>
    </source>
</evidence>
<comment type="cofactor">
    <cofactor evidence="12 13">
        <name>Mn(2+)</name>
        <dbReference type="ChEBI" id="CHEBI:29035"/>
    </cofactor>
    <text evidence="12 13">Binds 2 manganese ions per subunit.</text>
</comment>
<protein>
    <recommendedName>
        <fullName evidence="13">tRNA-splicing ligase RtcB</fullName>
        <ecNumber evidence="13">6.5.1.-</ecNumber>
    </recommendedName>
</protein>
<feature type="binding site" evidence="11">
    <location>
        <position position="486"/>
    </location>
    <ligand>
        <name>GMP</name>
        <dbReference type="ChEBI" id="CHEBI:58115"/>
    </ligand>
</feature>
<dbReference type="GO" id="GO:0006396">
    <property type="term" value="P:RNA processing"/>
    <property type="evidence" value="ECO:0007669"/>
    <property type="project" value="InterPro"/>
</dbReference>
<evidence type="ECO:0000256" key="5">
    <source>
        <dbReference type="ARBA" id="ARBA00022800"/>
    </source>
</evidence>
<dbReference type="GO" id="GO:0003972">
    <property type="term" value="F:RNA ligase (ATP) activity"/>
    <property type="evidence" value="ECO:0007669"/>
    <property type="project" value="TreeGrafter"/>
</dbReference>
<dbReference type="InterPro" id="IPR036025">
    <property type="entry name" value="RtcB-like_sf"/>
</dbReference>
<evidence type="ECO:0000256" key="6">
    <source>
        <dbReference type="ARBA" id="ARBA00023134"/>
    </source>
</evidence>
<comment type="similarity">
    <text evidence="1 13">Belongs to the RtcB family.</text>
</comment>
<evidence type="ECO:0000256" key="4">
    <source>
        <dbReference type="ARBA" id="ARBA00022741"/>
    </source>
</evidence>
<feature type="binding site" evidence="12">
    <location>
        <position position="335"/>
    </location>
    <ligand>
        <name>Mn(2+)</name>
        <dbReference type="ChEBI" id="CHEBI:29035"/>
        <label>2</label>
    </ligand>
</feature>
<reference evidence="14" key="1">
    <citation type="journal article" date="2020" name="mSystems">
        <title>Genome- and Community-Level Interaction Insights into Carbon Utilization and Element Cycling Functions of Hydrothermarchaeota in Hydrothermal Sediment.</title>
        <authorList>
            <person name="Zhou Z."/>
            <person name="Liu Y."/>
            <person name="Xu W."/>
            <person name="Pan J."/>
            <person name="Luo Z.H."/>
            <person name="Li M."/>
        </authorList>
    </citation>
    <scope>NUCLEOTIDE SEQUENCE [LARGE SCALE GENOMIC DNA]</scope>
    <source>
        <strain evidence="14">HyVt-443</strain>
    </source>
</reference>
<dbReference type="PANTHER" id="PTHR11118">
    <property type="entry name" value="RNA-SPLICING LIGASE RTCB HOMOLOG"/>
    <property type="match status" value="1"/>
</dbReference>
<dbReference type="SUPFAM" id="SSF103365">
    <property type="entry name" value="Hypothetical protein PH1602"/>
    <property type="match status" value="1"/>
</dbReference>
<dbReference type="GO" id="GO:0005525">
    <property type="term" value="F:GTP binding"/>
    <property type="evidence" value="ECO:0007669"/>
    <property type="project" value="UniProtKB-KW"/>
</dbReference>
<comment type="catalytic activity">
    <reaction evidence="8">
        <text>a 3'-end 3'-phospho-ribonucleotide-RNA + a 5'-end dephospho-ribonucleoside-RNA + GTP = a ribonucleotidyl-ribonucleotide-RNA + GMP + diphosphate</text>
        <dbReference type="Rhea" id="RHEA:68076"/>
        <dbReference type="Rhea" id="RHEA-COMP:10463"/>
        <dbReference type="Rhea" id="RHEA-COMP:13936"/>
        <dbReference type="Rhea" id="RHEA-COMP:17355"/>
        <dbReference type="ChEBI" id="CHEBI:33019"/>
        <dbReference type="ChEBI" id="CHEBI:37565"/>
        <dbReference type="ChEBI" id="CHEBI:58115"/>
        <dbReference type="ChEBI" id="CHEBI:83062"/>
        <dbReference type="ChEBI" id="CHEBI:138284"/>
        <dbReference type="ChEBI" id="CHEBI:173118"/>
        <dbReference type="EC" id="6.5.1.8"/>
    </reaction>
</comment>
<organism evidence="14">
    <name type="scientific">Sedimenticola thiotaurini</name>
    <dbReference type="NCBI Taxonomy" id="1543721"/>
    <lineage>
        <taxon>Bacteria</taxon>
        <taxon>Pseudomonadati</taxon>
        <taxon>Pseudomonadota</taxon>
        <taxon>Gammaproteobacteria</taxon>
        <taxon>Chromatiales</taxon>
        <taxon>Sedimenticolaceae</taxon>
        <taxon>Sedimenticola</taxon>
    </lineage>
</organism>
<keyword evidence="6 11" id="KW-0342">GTP-binding</keyword>
<evidence type="ECO:0000256" key="7">
    <source>
        <dbReference type="ARBA" id="ARBA00023211"/>
    </source>
</evidence>
<dbReference type="GO" id="GO:0170057">
    <property type="term" value="F:RNA ligase (GTP) activity"/>
    <property type="evidence" value="ECO:0007669"/>
    <property type="project" value="UniProtKB-EC"/>
</dbReference>
<comment type="caution">
    <text evidence="14">The sequence shown here is derived from an EMBL/GenBank/DDBJ whole genome shotgun (WGS) entry which is preliminary data.</text>
</comment>
<keyword evidence="2 13" id="KW-0436">Ligase</keyword>
<comment type="subunit">
    <text evidence="13">Monomer.</text>
</comment>
<feature type="binding site" evidence="11">
    <location>
        <begin position="213"/>
        <end position="217"/>
    </location>
    <ligand>
        <name>GMP</name>
        <dbReference type="ChEBI" id="CHEBI:58115"/>
    </ligand>
</feature>
<dbReference type="Proteomes" id="UP000886251">
    <property type="component" value="Unassembled WGS sequence"/>
</dbReference>
<feature type="binding site" evidence="11">
    <location>
        <begin position="410"/>
        <end position="413"/>
    </location>
    <ligand>
        <name>GMP</name>
        <dbReference type="ChEBI" id="CHEBI:58115"/>
    </ligand>
</feature>
<evidence type="ECO:0000256" key="11">
    <source>
        <dbReference type="PIRSR" id="PIRSR601233-2"/>
    </source>
</evidence>
<evidence type="ECO:0000313" key="14">
    <source>
        <dbReference type="EMBL" id="HEB95095.1"/>
    </source>
</evidence>
<feature type="binding site" evidence="11">
    <location>
        <position position="391"/>
    </location>
    <ligand>
        <name>GMP</name>
        <dbReference type="ChEBI" id="CHEBI:58115"/>
    </ligand>
</feature>
<gene>
    <name evidence="13" type="primary">rtcB</name>
    <name evidence="14" type="ORF">ENI96_01530</name>
</gene>
<comment type="catalytic activity">
    <reaction evidence="9">
        <text>a 3'-end 2',3'-cyclophospho-ribonucleotide-RNA + a 5'-end dephospho-ribonucleoside-RNA + GTP + H2O = a ribonucleotidyl-ribonucleotide-RNA + GMP + diphosphate + H(+)</text>
        <dbReference type="Rhea" id="RHEA:68080"/>
        <dbReference type="Rhea" id="RHEA-COMP:10464"/>
        <dbReference type="Rhea" id="RHEA-COMP:13936"/>
        <dbReference type="Rhea" id="RHEA-COMP:17355"/>
        <dbReference type="ChEBI" id="CHEBI:15377"/>
        <dbReference type="ChEBI" id="CHEBI:15378"/>
        <dbReference type="ChEBI" id="CHEBI:33019"/>
        <dbReference type="ChEBI" id="CHEBI:37565"/>
        <dbReference type="ChEBI" id="CHEBI:58115"/>
        <dbReference type="ChEBI" id="CHEBI:83064"/>
        <dbReference type="ChEBI" id="CHEBI:138284"/>
        <dbReference type="ChEBI" id="CHEBI:173118"/>
        <dbReference type="EC" id="6.5.1.8"/>
    </reaction>
</comment>
<evidence type="ECO:0000256" key="8">
    <source>
        <dbReference type="ARBA" id="ARBA00047746"/>
    </source>
</evidence>
<accession>A0A831RIX9</accession>
<sequence length="487" mass="52044">MTSGENEGGSAVNDLRPRRLDDCIWEIPAAGDRPVPVRIYADRELLDGMDAKVFEQAANVTRLPGIVAACHAMPDAHWGYGFPIGGVAAFDPDRGGVISAGGVGFDIACGVRTLVTDLTPERIAGQRERLADELFHSIPAGLGSTGHLHLDGKAMEAMLAGGARWAVERGYGSEDDLARIEENGCMAGARPQAVSRRARERQRDEMGTLGSGNHYLEVQQVDAIHDPAAAAAYGLQEGGILVSIHCGSRGLGHQIGTEFLKRMVLAAGQYGIRLPDRELACAPLDSPLGQEYLGAMRAGINCAMANRQILTELTRRAFSRVFPGAQLRLLYDVSHNTCKEETHRVDGRPRRLFVHRKGATRAFGPGHPELPEALRPAGQPVLIGGSMGTASFILRGCGESESLAFSSACHGAGRAMSRRAATRSWRGRQVVDELAARGILIRSPSLRGVAEEAPGAYKDVAAVVEVAHRAGLARKVARVRPLICIKG</sequence>
<evidence type="ECO:0000256" key="2">
    <source>
        <dbReference type="ARBA" id="ARBA00022598"/>
    </source>
</evidence>
<feature type="binding site" evidence="12">
    <location>
        <position position="106"/>
    </location>
    <ligand>
        <name>Mn(2+)</name>
        <dbReference type="ChEBI" id="CHEBI:29035"/>
        <label>1</label>
    </ligand>
</feature>
<evidence type="ECO:0000256" key="9">
    <source>
        <dbReference type="ARBA" id="ARBA00049514"/>
    </source>
</evidence>
<keyword evidence="4 11" id="KW-0547">Nucleotide-binding</keyword>
<feature type="binding site" evidence="12">
    <location>
        <position position="245"/>
    </location>
    <ligand>
        <name>Mn(2+)</name>
        <dbReference type="ChEBI" id="CHEBI:29035"/>
        <label>2</label>
    </ligand>
</feature>
<dbReference type="PANTHER" id="PTHR11118:SF1">
    <property type="entry name" value="RNA-SPLICING LIGASE RTCB HOMOLOG"/>
    <property type="match status" value="1"/>
</dbReference>
<feature type="binding site" evidence="11">
    <location>
        <begin position="335"/>
        <end position="336"/>
    </location>
    <ligand>
        <name>GMP</name>
        <dbReference type="ChEBI" id="CHEBI:58115"/>
    </ligand>
</feature>
<dbReference type="GO" id="GO:0046872">
    <property type="term" value="F:metal ion binding"/>
    <property type="evidence" value="ECO:0007669"/>
    <property type="project" value="UniProtKB-UniRule"/>
</dbReference>
<dbReference type="GO" id="GO:0042245">
    <property type="term" value="P:RNA repair"/>
    <property type="evidence" value="ECO:0007669"/>
    <property type="project" value="UniProtKB-KW"/>
</dbReference>
<evidence type="ECO:0000256" key="3">
    <source>
        <dbReference type="ARBA" id="ARBA00022723"/>
    </source>
</evidence>
<feature type="active site" description="GMP-histidine intermediate" evidence="10">
    <location>
        <position position="410"/>
    </location>
</feature>
<evidence type="ECO:0000256" key="10">
    <source>
        <dbReference type="PIRSR" id="PIRSR601233-1"/>
    </source>
</evidence>
<dbReference type="Pfam" id="PF01139">
    <property type="entry name" value="RtcB"/>
    <property type="match status" value="1"/>
</dbReference>
<keyword evidence="3 12" id="KW-0479">Metal-binding</keyword>
<dbReference type="EMBL" id="DRKP01000018">
    <property type="protein sequence ID" value="HEB95095.1"/>
    <property type="molecule type" value="Genomic_DNA"/>
</dbReference>
<keyword evidence="5" id="KW-0692">RNA repair</keyword>